<keyword evidence="1" id="KW-0472">Membrane</keyword>
<feature type="transmembrane region" description="Helical" evidence="1">
    <location>
        <begin position="12"/>
        <end position="34"/>
    </location>
</feature>
<dbReference type="PANTHER" id="PTHR10120">
    <property type="entry name" value="CAAX PRENYL PROTEASE 1"/>
    <property type="match status" value="1"/>
</dbReference>
<gene>
    <name evidence="2" type="primary">STE24_2</name>
    <name evidence="2" type="ORF">MBRA1_001640</name>
</gene>
<dbReference type="EC" id="3.4.24.84" evidence="2"/>
<reference evidence="2" key="1">
    <citation type="submission" date="2023-03" db="EMBL/GenBank/DDBJ databases">
        <title>Mating type loci evolution in Malassezia.</title>
        <authorList>
            <person name="Coelho M.A."/>
        </authorList>
    </citation>
    <scope>NUCLEOTIDE SEQUENCE</scope>
    <source>
        <strain evidence="2">CBS 14135</strain>
    </source>
</reference>
<accession>A0AAF0DSR1</accession>
<dbReference type="GO" id="GO:0016787">
    <property type="term" value="F:hydrolase activity"/>
    <property type="evidence" value="ECO:0007669"/>
    <property type="project" value="UniProtKB-KW"/>
</dbReference>
<name>A0AAF0DSR1_9BASI</name>
<keyword evidence="1" id="KW-0812">Transmembrane</keyword>
<evidence type="ECO:0000313" key="2">
    <source>
        <dbReference type="EMBL" id="WFC95001.1"/>
    </source>
</evidence>
<feature type="transmembrane region" description="Helical" evidence="1">
    <location>
        <begin position="112"/>
        <end position="129"/>
    </location>
</feature>
<proteinExistence type="predicted"/>
<protein>
    <submittedName>
        <fullName evidence="2">Ste24 endopeptidase</fullName>
        <ecNumber evidence="2">3.4.24.84</ecNumber>
    </submittedName>
</protein>
<evidence type="ECO:0000313" key="3">
    <source>
        <dbReference type="Proteomes" id="UP001216638"/>
    </source>
</evidence>
<dbReference type="EMBL" id="CP119952">
    <property type="protein sequence ID" value="WFC95001.1"/>
    <property type="molecule type" value="Genomic_DNA"/>
</dbReference>
<dbReference type="Proteomes" id="UP001216638">
    <property type="component" value="Chromosome 2"/>
</dbReference>
<evidence type="ECO:0000256" key="1">
    <source>
        <dbReference type="SAM" id="Phobius"/>
    </source>
</evidence>
<feature type="transmembrane region" description="Helical" evidence="1">
    <location>
        <begin position="77"/>
        <end position="100"/>
    </location>
</feature>
<sequence>MPWSEASQGRDAASWATLAVLIACLDWVMKFVLLMRQRRLSRSKAVPVVLTSTVTPDEFRFSAQRFRRTFAAQLGHANLVLNTIVCSVQFGLLPIAWNWAGLLVRPDQPQAAFLQSLAWLALLRLLCSVPRIPVYIEECWRVGFAKRPSLAAFFLDRTTVAAILVLGAVRIIGTTQLGAWSSQAGTIAVADAVAACVIPTVAFFLNVPVTPLTQCHTPTGTPITVSSINSDEKHPAHPTELVQLTTDESEALRMYERGTKTAMLAQRTVFAFNLMFTVLFVQLVNRNPLFLRAFGFGTAVQGMPAVIDGPPLVVGTALATLLLRPLLVAARLQVNFLTRRAVCAQDRRFAKRCAQMVVEDDVVNDWVDYEASSFATGADLKVCFENALLKLYLADDAPLFADPLYNAYFLSYPSLAERFAALGPVSEEMTSSCDAPVPVRFDKAEFDPYFDESSGDVAVPSLLLQA</sequence>
<dbReference type="AlphaFoldDB" id="A0AAF0DSR1"/>
<feature type="transmembrane region" description="Helical" evidence="1">
    <location>
        <begin position="312"/>
        <end position="330"/>
    </location>
</feature>
<feature type="transmembrane region" description="Helical" evidence="1">
    <location>
        <begin position="150"/>
        <end position="172"/>
    </location>
</feature>
<feature type="transmembrane region" description="Helical" evidence="1">
    <location>
        <begin position="184"/>
        <end position="205"/>
    </location>
</feature>
<organism evidence="2 3">
    <name type="scientific">Malassezia brasiliensis</name>
    <dbReference type="NCBI Taxonomy" id="1821822"/>
    <lineage>
        <taxon>Eukaryota</taxon>
        <taxon>Fungi</taxon>
        <taxon>Dikarya</taxon>
        <taxon>Basidiomycota</taxon>
        <taxon>Ustilaginomycotina</taxon>
        <taxon>Malasseziomycetes</taxon>
        <taxon>Malasseziales</taxon>
        <taxon>Malasseziaceae</taxon>
        <taxon>Malassezia</taxon>
    </lineage>
</organism>
<keyword evidence="2" id="KW-0378">Hydrolase</keyword>
<feature type="transmembrane region" description="Helical" evidence="1">
    <location>
        <begin position="264"/>
        <end position="284"/>
    </location>
</feature>
<keyword evidence="3" id="KW-1185">Reference proteome</keyword>
<keyword evidence="1" id="KW-1133">Transmembrane helix</keyword>